<proteinExistence type="inferred from homology"/>
<dbReference type="OrthoDB" id="86160at2"/>
<dbReference type="AlphaFoldDB" id="Q2L322"/>
<dbReference type="STRING" id="360910.BAV1261"/>
<evidence type="ECO:0000256" key="3">
    <source>
        <dbReference type="ARBA" id="ARBA00023239"/>
    </source>
</evidence>
<dbReference type="RefSeq" id="WP_012416940.1">
    <property type="nucleotide sequence ID" value="NC_010645.1"/>
</dbReference>
<dbReference type="InterPro" id="IPR050251">
    <property type="entry name" value="HpcH-HpaI_aldolase"/>
</dbReference>
<dbReference type="Proteomes" id="UP000001977">
    <property type="component" value="Chromosome"/>
</dbReference>
<dbReference type="NCBIfam" id="TIGR02311">
    <property type="entry name" value="HpaI"/>
    <property type="match status" value="1"/>
</dbReference>
<protein>
    <submittedName>
        <fullName evidence="5">2,4-dihydroxyhept-2-ene-1,7-dioic acid aldolase</fullName>
        <ecNumber evidence="5">4.1.2.-</ecNumber>
    </submittedName>
</protein>
<dbReference type="GO" id="GO:0046872">
    <property type="term" value="F:metal ion binding"/>
    <property type="evidence" value="ECO:0007669"/>
    <property type="project" value="UniProtKB-KW"/>
</dbReference>
<dbReference type="eggNOG" id="COG3836">
    <property type="taxonomic scope" value="Bacteria"/>
</dbReference>
<evidence type="ECO:0000256" key="2">
    <source>
        <dbReference type="ARBA" id="ARBA00022723"/>
    </source>
</evidence>
<dbReference type="InterPro" id="IPR005000">
    <property type="entry name" value="Aldolase/citrate-lyase_domain"/>
</dbReference>
<dbReference type="SUPFAM" id="SSF51621">
    <property type="entry name" value="Phosphoenolpyruvate/pyruvate domain"/>
    <property type="match status" value="1"/>
</dbReference>
<evidence type="ECO:0000313" key="5">
    <source>
        <dbReference type="EMBL" id="CAJ48867.1"/>
    </source>
</evidence>
<dbReference type="FunFam" id="3.20.20.60:FF:000004">
    <property type="entry name" value="5-keto-4-deoxy-D-glucarate aldolase"/>
    <property type="match status" value="1"/>
</dbReference>
<dbReference type="EC" id="4.1.2.-" evidence="5"/>
<reference evidence="5 6" key="1">
    <citation type="journal article" date="2006" name="J. Bacteriol.">
        <title>Comparison of the genome sequence of the poultry pathogen Bordetella avium with those of B. bronchiseptica, B. pertussis, and B. parapertussis reveals extensive diversity in surface structures associated with host interaction.</title>
        <authorList>
            <person name="Sebaihia M."/>
            <person name="Preston A."/>
            <person name="Maskell D.J."/>
            <person name="Kuzmiak H."/>
            <person name="Connell T.D."/>
            <person name="King N.D."/>
            <person name="Orndorff P.E."/>
            <person name="Miyamoto D.M."/>
            <person name="Thomson N.R."/>
            <person name="Harris D."/>
            <person name="Goble A."/>
            <person name="Lord A."/>
            <person name="Murphy L."/>
            <person name="Quail M.A."/>
            <person name="Rutter S."/>
            <person name="Squares R."/>
            <person name="Squares S."/>
            <person name="Woodward J."/>
            <person name="Parkhill J."/>
            <person name="Temple L.M."/>
        </authorList>
    </citation>
    <scope>NUCLEOTIDE SEQUENCE [LARGE SCALE GENOMIC DNA]</scope>
    <source>
        <strain evidence="5 6">197N</strain>
    </source>
</reference>
<dbReference type="Gene3D" id="3.20.20.60">
    <property type="entry name" value="Phosphoenolpyruvate-binding domains"/>
    <property type="match status" value="1"/>
</dbReference>
<accession>Q2L322</accession>
<dbReference type="GO" id="GO:0016832">
    <property type="term" value="F:aldehyde-lyase activity"/>
    <property type="evidence" value="ECO:0007669"/>
    <property type="project" value="UniProtKB-ARBA"/>
</dbReference>
<evidence type="ECO:0000313" key="6">
    <source>
        <dbReference type="Proteomes" id="UP000001977"/>
    </source>
</evidence>
<dbReference type="PANTHER" id="PTHR30502">
    <property type="entry name" value="2-KETO-3-DEOXY-L-RHAMNONATE ALDOLASE"/>
    <property type="match status" value="1"/>
</dbReference>
<evidence type="ECO:0000259" key="4">
    <source>
        <dbReference type="Pfam" id="PF03328"/>
    </source>
</evidence>
<dbReference type="PANTHER" id="PTHR30502:SF0">
    <property type="entry name" value="PHOSPHOENOLPYRUVATE CARBOXYLASE FAMILY PROTEIN"/>
    <property type="match status" value="1"/>
</dbReference>
<name>Q2L322_BORA1</name>
<comment type="similarity">
    <text evidence="1">Belongs to the HpcH/HpaI aldolase family.</text>
</comment>
<evidence type="ECO:0000256" key="1">
    <source>
        <dbReference type="ARBA" id="ARBA00005568"/>
    </source>
</evidence>
<dbReference type="GO" id="GO:0010124">
    <property type="term" value="P:phenylacetate catabolic process"/>
    <property type="evidence" value="ECO:0007669"/>
    <property type="project" value="InterPro"/>
</dbReference>
<dbReference type="InterPro" id="IPR015813">
    <property type="entry name" value="Pyrv/PenolPyrv_kinase-like_dom"/>
</dbReference>
<dbReference type="Pfam" id="PF03328">
    <property type="entry name" value="HpcH_HpaI"/>
    <property type="match status" value="1"/>
</dbReference>
<sequence>MSLSMPRNTFKEALQEGRVQIGLWVGLADAYAAEALAATGFDWLLLDAEHAPNDLRTMLGQLQAVAPYPVHPIVRPVIGDVPLIKQYLDVGAQTLLIPVVETAEQAAQMVAAMRYPPRGIRGVGSALARASRWNQIDHYLAQADEQMCLLVQVETRKGLENLEAISRVEGVDGVFFGPADLSASLGLLGQAGHSDVRAAIIQGIQCVRAAGKSPGVLSADPEAARSYLEAGALFVAVGVDTSLLVRAARELAATFRETSSPPQRASLSGNGY</sequence>
<dbReference type="InterPro" id="IPR040442">
    <property type="entry name" value="Pyrv_kinase-like_dom_sf"/>
</dbReference>
<keyword evidence="6" id="KW-1185">Reference proteome</keyword>
<dbReference type="KEGG" id="bav:BAV1261"/>
<dbReference type="HOGENOM" id="CLU_059964_1_0_4"/>
<organism evidence="5 6">
    <name type="scientific">Bordetella avium (strain 197N)</name>
    <dbReference type="NCBI Taxonomy" id="360910"/>
    <lineage>
        <taxon>Bacteria</taxon>
        <taxon>Pseudomonadati</taxon>
        <taxon>Pseudomonadota</taxon>
        <taxon>Betaproteobacteria</taxon>
        <taxon>Burkholderiales</taxon>
        <taxon>Alcaligenaceae</taxon>
        <taxon>Bordetella</taxon>
    </lineage>
</organism>
<dbReference type="EMBL" id="AM167904">
    <property type="protein sequence ID" value="CAJ48867.1"/>
    <property type="molecule type" value="Genomic_DNA"/>
</dbReference>
<dbReference type="InterPro" id="IPR012689">
    <property type="entry name" value="HpaI"/>
</dbReference>
<feature type="domain" description="HpcH/HpaI aldolase/citrate lyase" evidence="4">
    <location>
        <begin position="20"/>
        <end position="246"/>
    </location>
</feature>
<keyword evidence="3 5" id="KW-0456">Lyase</keyword>
<keyword evidence="2" id="KW-0479">Metal-binding</keyword>
<dbReference type="GO" id="GO:0005737">
    <property type="term" value="C:cytoplasm"/>
    <property type="evidence" value="ECO:0007669"/>
    <property type="project" value="UniProtKB-ARBA"/>
</dbReference>
<gene>
    <name evidence="5" type="primary">hpaI</name>
    <name evidence="5" type="synonym">hpcH</name>
    <name evidence="5" type="ordered locus">BAV1261</name>
</gene>